<evidence type="ECO:0000313" key="3">
    <source>
        <dbReference type="Proteomes" id="UP000199259"/>
    </source>
</evidence>
<feature type="transmembrane region" description="Helical" evidence="1">
    <location>
        <begin position="153"/>
        <end position="176"/>
    </location>
</feature>
<keyword evidence="1" id="KW-0812">Transmembrane</keyword>
<keyword evidence="3" id="KW-1185">Reference proteome</keyword>
<feature type="transmembrane region" description="Helical" evidence="1">
    <location>
        <begin position="206"/>
        <end position="226"/>
    </location>
</feature>
<feature type="transmembrane region" description="Helical" evidence="1">
    <location>
        <begin position="37"/>
        <end position="61"/>
    </location>
</feature>
<reference evidence="2 3" key="1">
    <citation type="submission" date="2016-10" db="EMBL/GenBank/DDBJ databases">
        <authorList>
            <person name="Varghese N."/>
            <person name="Submissions S."/>
        </authorList>
    </citation>
    <scope>NUCLEOTIDE SEQUENCE [LARGE SCALE GENOMIC DNA]</scope>
    <source>
        <strain evidence="2 3">PL 12/M</strain>
    </source>
</reference>
<dbReference type="Proteomes" id="UP000199259">
    <property type="component" value="Unassembled WGS sequence"/>
</dbReference>
<dbReference type="RefSeq" id="WP_238380787.1">
    <property type="nucleotide sequence ID" value="NZ_FNCA01000006.1"/>
</dbReference>
<name>A0A7Z7B093_9EURY</name>
<proteinExistence type="predicted"/>
<feature type="transmembrane region" description="Helical" evidence="1">
    <location>
        <begin position="67"/>
        <end position="83"/>
    </location>
</feature>
<sequence>MISQLSAFISKRSHQDTLSLNEMRLTLKNRLNEKSSVLLSTPHYFFIFMLSVIFGVLVYYTNTVDEIVPTIVLSVLWVLFWKNSDSQGRIFLIIASVFGYIHEILGVRYGYFTYLGGFIGGSPIWLIPGYGTIFWSSHNLWKIFENKYSDRKWFGFSGVFVVLSFAVLATADYILFDLSENMIGILVKFVLAFMLFNTIQGMRLAYFVAFFTVLTEFTGEMLGTWYHPDFSLISLMAGYVFMLWLCLALNSFSKGTYLKNRRRTESVAAVVLTAFYVLSLSGIVSV</sequence>
<accession>A0A7Z7B093</accession>
<dbReference type="AlphaFoldDB" id="A0A7Z7B093"/>
<feature type="transmembrane region" description="Helical" evidence="1">
    <location>
        <begin position="264"/>
        <end position="284"/>
    </location>
</feature>
<keyword evidence="1" id="KW-1133">Transmembrane helix</keyword>
<dbReference type="EMBL" id="FNCA01000006">
    <property type="protein sequence ID" value="SDG04232.1"/>
    <property type="molecule type" value="Genomic_DNA"/>
</dbReference>
<feature type="transmembrane region" description="Helical" evidence="1">
    <location>
        <begin position="90"/>
        <end position="111"/>
    </location>
</feature>
<evidence type="ECO:0000313" key="2">
    <source>
        <dbReference type="EMBL" id="SDG04232.1"/>
    </source>
</evidence>
<keyword evidence="1" id="KW-0472">Membrane</keyword>
<protein>
    <submittedName>
        <fullName evidence="2">Uncharacterized protein</fullName>
    </submittedName>
</protein>
<feature type="transmembrane region" description="Helical" evidence="1">
    <location>
        <begin position="232"/>
        <end position="252"/>
    </location>
</feature>
<organism evidence="2 3">
    <name type="scientific">Methanolobus vulcani</name>
    <dbReference type="NCBI Taxonomy" id="38026"/>
    <lineage>
        <taxon>Archaea</taxon>
        <taxon>Methanobacteriati</taxon>
        <taxon>Methanobacteriota</taxon>
        <taxon>Stenosarchaea group</taxon>
        <taxon>Methanomicrobia</taxon>
        <taxon>Methanosarcinales</taxon>
        <taxon>Methanosarcinaceae</taxon>
        <taxon>Methanolobus</taxon>
    </lineage>
</organism>
<comment type="caution">
    <text evidence="2">The sequence shown here is derived from an EMBL/GenBank/DDBJ whole genome shotgun (WGS) entry which is preliminary data.</text>
</comment>
<feature type="transmembrane region" description="Helical" evidence="1">
    <location>
        <begin position="123"/>
        <end position="141"/>
    </location>
</feature>
<gene>
    <name evidence="2" type="ORF">SAMN04488589_2010</name>
</gene>
<evidence type="ECO:0000256" key="1">
    <source>
        <dbReference type="SAM" id="Phobius"/>
    </source>
</evidence>
<feature type="transmembrane region" description="Helical" evidence="1">
    <location>
        <begin position="182"/>
        <end position="199"/>
    </location>
</feature>